<dbReference type="Proteomes" id="UP000537862">
    <property type="component" value="Unassembled WGS sequence"/>
</dbReference>
<dbReference type="Pfam" id="PF03466">
    <property type="entry name" value="LysR_substrate"/>
    <property type="match status" value="1"/>
</dbReference>
<evidence type="ECO:0000259" key="5">
    <source>
        <dbReference type="PROSITE" id="PS50931"/>
    </source>
</evidence>
<proteinExistence type="inferred from homology"/>
<dbReference type="EMBL" id="JABGBN010000001">
    <property type="protein sequence ID" value="NOL50595.1"/>
    <property type="molecule type" value="Genomic_DNA"/>
</dbReference>
<dbReference type="Pfam" id="PF00126">
    <property type="entry name" value="HTH_1"/>
    <property type="match status" value="1"/>
</dbReference>
<dbReference type="PANTHER" id="PTHR30419:SF2">
    <property type="entry name" value="LYSR FAMILY TRANSCRIPTIONAL REGULATOR"/>
    <property type="match status" value="1"/>
</dbReference>
<dbReference type="GO" id="GO:0003700">
    <property type="term" value="F:DNA-binding transcription factor activity"/>
    <property type="evidence" value="ECO:0007669"/>
    <property type="project" value="InterPro"/>
</dbReference>
<dbReference type="InterPro" id="IPR005119">
    <property type="entry name" value="LysR_subst-bd"/>
</dbReference>
<dbReference type="GO" id="GO:0003677">
    <property type="term" value="F:DNA binding"/>
    <property type="evidence" value="ECO:0007669"/>
    <property type="project" value="UniProtKB-KW"/>
</dbReference>
<gene>
    <name evidence="6" type="ORF">HKX39_00195</name>
</gene>
<dbReference type="PROSITE" id="PS50931">
    <property type="entry name" value="HTH_LYSR"/>
    <property type="match status" value="1"/>
</dbReference>
<comment type="caution">
    <text evidence="6">The sequence shown here is derived from an EMBL/GenBank/DDBJ whole genome shotgun (WGS) entry which is preliminary data.</text>
</comment>
<organism evidence="6 7">
    <name type="scientific">Pelistega suis</name>
    <dbReference type="NCBI Taxonomy" id="1631957"/>
    <lineage>
        <taxon>Bacteria</taxon>
        <taxon>Pseudomonadati</taxon>
        <taxon>Pseudomonadota</taxon>
        <taxon>Betaproteobacteria</taxon>
        <taxon>Burkholderiales</taxon>
        <taxon>Alcaligenaceae</taxon>
        <taxon>Pelistega</taxon>
    </lineage>
</organism>
<evidence type="ECO:0000256" key="3">
    <source>
        <dbReference type="ARBA" id="ARBA00023125"/>
    </source>
</evidence>
<dbReference type="SUPFAM" id="SSF53850">
    <property type="entry name" value="Periplasmic binding protein-like II"/>
    <property type="match status" value="1"/>
</dbReference>
<keyword evidence="3" id="KW-0238">DNA-binding</keyword>
<dbReference type="Gene3D" id="3.40.190.290">
    <property type="match status" value="1"/>
</dbReference>
<evidence type="ECO:0000313" key="7">
    <source>
        <dbReference type="Proteomes" id="UP000537862"/>
    </source>
</evidence>
<dbReference type="Gene3D" id="1.10.10.10">
    <property type="entry name" value="Winged helix-like DNA-binding domain superfamily/Winged helix DNA-binding domain"/>
    <property type="match status" value="1"/>
</dbReference>
<evidence type="ECO:0000256" key="4">
    <source>
        <dbReference type="ARBA" id="ARBA00023163"/>
    </source>
</evidence>
<dbReference type="FunFam" id="1.10.10.10:FF:000001">
    <property type="entry name" value="LysR family transcriptional regulator"/>
    <property type="match status" value="1"/>
</dbReference>
<dbReference type="RefSeq" id="WP_171679306.1">
    <property type="nucleotide sequence ID" value="NZ_JABGBN010000001.1"/>
</dbReference>
<reference evidence="6 7" key="1">
    <citation type="submission" date="2020-05" db="EMBL/GenBank/DDBJ databases">
        <authorList>
            <person name="Niu N."/>
        </authorList>
    </citation>
    <scope>NUCLEOTIDE SEQUENCE [LARGE SCALE GENOMIC DNA]</scope>
    <source>
        <strain evidence="6 7">3340-03</strain>
    </source>
</reference>
<dbReference type="PANTHER" id="PTHR30419">
    <property type="entry name" value="HTH-TYPE TRANSCRIPTIONAL REGULATOR YBHD"/>
    <property type="match status" value="1"/>
</dbReference>
<dbReference type="AlphaFoldDB" id="A0A849P4E7"/>
<dbReference type="GO" id="GO:0005829">
    <property type="term" value="C:cytosol"/>
    <property type="evidence" value="ECO:0007669"/>
    <property type="project" value="TreeGrafter"/>
</dbReference>
<evidence type="ECO:0000256" key="1">
    <source>
        <dbReference type="ARBA" id="ARBA00009437"/>
    </source>
</evidence>
<keyword evidence="2" id="KW-0805">Transcription regulation</keyword>
<evidence type="ECO:0000313" key="6">
    <source>
        <dbReference type="EMBL" id="NOL50595.1"/>
    </source>
</evidence>
<dbReference type="InterPro" id="IPR036388">
    <property type="entry name" value="WH-like_DNA-bd_sf"/>
</dbReference>
<dbReference type="InterPro" id="IPR050950">
    <property type="entry name" value="HTH-type_LysR_regulators"/>
</dbReference>
<dbReference type="InterPro" id="IPR000847">
    <property type="entry name" value="LysR_HTH_N"/>
</dbReference>
<comment type="similarity">
    <text evidence="1">Belongs to the LysR transcriptional regulatory family.</text>
</comment>
<evidence type="ECO:0000256" key="2">
    <source>
        <dbReference type="ARBA" id="ARBA00023015"/>
    </source>
</evidence>
<sequence>MNPYHIDPITLRVFLIAARHLNLTRAATEVHMTLSAVSKRISELEHQTGCILFHRKARGLELTVAGQALIEHAQQILFNIHKLSSDMKAFANGEKGLVRIWANTSAIIQFLPQDLTDFAQQQPDIKIALEEKHSHEIISSLNQEQIDIGIFASSIVPSSIQTITYRKDKLVLLTPINHPLALRTSIAFCEALAYDFVGLSVGSSLNHLIHEASVNTDLSVRFRVQVSSFDAICRMVAIGLGISVLPIQSISQGMIGKSLHVVELLDDWSNRTLWLGINRNRRLTPEALNLFEFLKKKSPSQ</sequence>
<accession>A0A849P4E7</accession>
<feature type="domain" description="HTH lysR-type" evidence="5">
    <location>
        <begin position="1"/>
        <end position="63"/>
    </location>
</feature>
<keyword evidence="7" id="KW-1185">Reference proteome</keyword>
<dbReference type="CDD" id="cd08421">
    <property type="entry name" value="PBP2_LTTR_like_1"/>
    <property type="match status" value="1"/>
</dbReference>
<keyword evidence="4" id="KW-0804">Transcription</keyword>
<name>A0A849P4E7_9BURK</name>
<protein>
    <submittedName>
        <fullName evidence="6">LysR family transcriptional regulator</fullName>
    </submittedName>
</protein>
<dbReference type="SUPFAM" id="SSF46785">
    <property type="entry name" value="Winged helix' DNA-binding domain"/>
    <property type="match status" value="1"/>
</dbReference>
<dbReference type="InterPro" id="IPR036390">
    <property type="entry name" value="WH_DNA-bd_sf"/>
</dbReference>